<dbReference type="Proteomes" id="UP000530928">
    <property type="component" value="Unassembled WGS sequence"/>
</dbReference>
<dbReference type="InterPro" id="IPR024516">
    <property type="entry name" value="Mce_C"/>
</dbReference>
<evidence type="ECO:0000313" key="4">
    <source>
        <dbReference type="EMBL" id="MBA2897138.1"/>
    </source>
</evidence>
<keyword evidence="5" id="KW-1185">Reference proteome</keyword>
<comment type="caution">
    <text evidence="4">The sequence shown here is derived from an EMBL/GenBank/DDBJ whole genome shotgun (WGS) entry which is preliminary data.</text>
</comment>
<feature type="domain" description="Mammalian cell entry C-terminal" evidence="3">
    <location>
        <begin position="110"/>
        <end position="320"/>
    </location>
</feature>
<dbReference type="Pfam" id="PF11887">
    <property type="entry name" value="Mce4_CUP1"/>
    <property type="match status" value="1"/>
</dbReference>
<reference evidence="4 5" key="1">
    <citation type="submission" date="2020-07" db="EMBL/GenBank/DDBJ databases">
        <title>Genomic Encyclopedia of Type Strains, Phase IV (KMG-IV): sequencing the most valuable type-strain genomes for metagenomic binning, comparative biology and taxonomic classification.</title>
        <authorList>
            <person name="Goeker M."/>
        </authorList>
    </citation>
    <scope>NUCLEOTIDE SEQUENCE [LARGE SCALE GENOMIC DNA]</scope>
    <source>
        <strain evidence="4 5">DSM 45533</strain>
    </source>
</reference>
<evidence type="ECO:0000259" key="3">
    <source>
        <dbReference type="Pfam" id="PF11887"/>
    </source>
</evidence>
<dbReference type="RefSeq" id="WP_181615849.1">
    <property type="nucleotide sequence ID" value="NZ_BAABAM010000010.1"/>
</dbReference>
<name>A0A7W0CTX2_9ACTN</name>
<dbReference type="InterPro" id="IPR003399">
    <property type="entry name" value="Mce/MlaD"/>
</dbReference>
<dbReference type="GO" id="GO:0005576">
    <property type="term" value="C:extracellular region"/>
    <property type="evidence" value="ECO:0007669"/>
    <property type="project" value="TreeGrafter"/>
</dbReference>
<protein>
    <submittedName>
        <fullName evidence="4">Virulence factor Mce-like protein</fullName>
    </submittedName>
</protein>
<accession>A0A7W0CTX2</accession>
<dbReference type="GO" id="GO:0051701">
    <property type="term" value="P:biological process involved in interaction with host"/>
    <property type="evidence" value="ECO:0007669"/>
    <property type="project" value="TreeGrafter"/>
</dbReference>
<evidence type="ECO:0000313" key="5">
    <source>
        <dbReference type="Proteomes" id="UP000530928"/>
    </source>
</evidence>
<evidence type="ECO:0000259" key="2">
    <source>
        <dbReference type="Pfam" id="PF02470"/>
    </source>
</evidence>
<feature type="domain" description="Mce/MlaD" evidence="2">
    <location>
        <begin position="30"/>
        <end position="103"/>
    </location>
</feature>
<feature type="region of interest" description="Disordered" evidence="1">
    <location>
        <begin position="324"/>
        <end position="343"/>
    </location>
</feature>
<sequence>MRYGVALLAVIAAFVAATLGAYFKVLSGATEVTLRTPGAGLQLGPRADVKVRGVIVGEVSRVRQVPGGAELLLALDEPVDRASTARLLPKTLFGEKYVDLIPPARPTAPARSGDVLAAAGNPVETTQLLDRLLPALRGVRPERLNAALTQLATTLDGRGAAIGTTIDRADAYLAALEPHLPAIRRDITALADVLRLYGEAAPGLLRLLDNGAELGRAVTANGAELDTLTGQKLVSKLDTLLKEHEPGIVGLQHVIRPALGVTARYAPTIPCSFQGLERLRPRLERVFAGGRVRAVLELVRPARPYQPGSDAPRYADTRGPGCHGLPHPRVPFPGVAFDDGTRP</sequence>
<dbReference type="Pfam" id="PF02470">
    <property type="entry name" value="MlaD"/>
    <property type="match status" value="1"/>
</dbReference>
<dbReference type="PANTHER" id="PTHR33371:SF19">
    <property type="entry name" value="MCE-FAMILY PROTEIN MCE4A"/>
    <property type="match status" value="1"/>
</dbReference>
<gene>
    <name evidence="4" type="ORF">HNR30_008534</name>
</gene>
<dbReference type="EMBL" id="JACDUR010000010">
    <property type="protein sequence ID" value="MBA2897138.1"/>
    <property type="molecule type" value="Genomic_DNA"/>
</dbReference>
<evidence type="ECO:0000256" key="1">
    <source>
        <dbReference type="SAM" id="MobiDB-lite"/>
    </source>
</evidence>
<dbReference type="AlphaFoldDB" id="A0A7W0CTX2"/>
<proteinExistence type="predicted"/>
<dbReference type="PANTHER" id="PTHR33371">
    <property type="entry name" value="INTERMEMBRANE PHOSPHOLIPID TRANSPORT SYSTEM BINDING PROTEIN MLAD-RELATED"/>
    <property type="match status" value="1"/>
</dbReference>
<dbReference type="InterPro" id="IPR052336">
    <property type="entry name" value="MlaD_Phospholipid_Transporter"/>
</dbReference>
<organism evidence="4 5">
    <name type="scientific">Nonomuraea soli</name>
    <dbReference type="NCBI Taxonomy" id="1032476"/>
    <lineage>
        <taxon>Bacteria</taxon>
        <taxon>Bacillati</taxon>
        <taxon>Actinomycetota</taxon>
        <taxon>Actinomycetes</taxon>
        <taxon>Streptosporangiales</taxon>
        <taxon>Streptosporangiaceae</taxon>
        <taxon>Nonomuraea</taxon>
    </lineage>
</organism>